<protein>
    <recommendedName>
        <fullName evidence="4">Cellulose-binding protein</fullName>
    </recommendedName>
</protein>
<gene>
    <name evidence="2" type="ORF">AACH06_07495</name>
</gene>
<dbReference type="Proteomes" id="UP001371218">
    <property type="component" value="Unassembled WGS sequence"/>
</dbReference>
<dbReference type="RefSeq" id="WP_341425028.1">
    <property type="nucleotide sequence ID" value="NZ_JBBUTG010000003.1"/>
</dbReference>
<sequence length="615" mass="68127">MKFNQLSRPASLAAAAVVALTTSLAVHAAGTPSNHGVGVNVNSFDYWSPDVATIDQFKRAGGWYTQCTYPRDSGCKNFSQGQSGWDTLEQSKLDLDESGWPKSLPAANDANVKYRVVSALMFQDDARVHAAGKYTVLYDGEGTIEYGLAGTKVAAESKPNRDIVQVTNSDSAGLLVTIKATNPSNYIRNIRVLPPGGVCSGDKSVFALTSAECTNKNLGTLIAFENLDGRTWHPNYVNDLKGFRTLRFLDWNRTNTSMLANWEDRPRWNDAMWTGPAGVPVNAMVSLANEVGADPWINLPTRVTDDYAMRFARQLKQMLAPKLNLIVEYSNEPWNYAFSQAGWMRDQAAATWPDQVKKGVSVYDLQPSWYGMRSAQLCKVIKAEFGADANRVKCVFNGQASNSWVSKMQMDCPYALAQVGQACYKGMDGMSIAPYFGGYIGDMSVRSTVKTWYTEPDGGLNKLFQEILGQDANGNKVTPPLYGKTKESYIDGAVAQVKTWMSANKKEADARGMPLMTYEGGQHLVMAPGDSDQKWLDLMTAANRDPRMGTAYSRTLTDWQAVGGQVYTMYNHVYKPSKYGVWGLKETQLQSSNYKWQAVLPYRDTKQCWWAGCTR</sequence>
<keyword evidence="1" id="KW-0732">Signal</keyword>
<evidence type="ECO:0008006" key="4">
    <source>
        <dbReference type="Google" id="ProtNLM"/>
    </source>
</evidence>
<keyword evidence="3" id="KW-1185">Reference proteome</keyword>
<evidence type="ECO:0000313" key="3">
    <source>
        <dbReference type="Proteomes" id="UP001371218"/>
    </source>
</evidence>
<feature type="signal peptide" evidence="1">
    <location>
        <begin position="1"/>
        <end position="28"/>
    </location>
</feature>
<accession>A0ABU9BL26</accession>
<feature type="chain" id="PRO_5045294383" description="Cellulose-binding protein" evidence="1">
    <location>
        <begin position="29"/>
        <end position="615"/>
    </location>
</feature>
<comment type="caution">
    <text evidence="2">The sequence shown here is derived from an EMBL/GenBank/DDBJ whole genome shotgun (WGS) entry which is preliminary data.</text>
</comment>
<evidence type="ECO:0000313" key="2">
    <source>
        <dbReference type="EMBL" id="MEK8030668.1"/>
    </source>
</evidence>
<organism evidence="2 3">
    <name type="scientific">Ideonella lacteola</name>
    <dbReference type="NCBI Taxonomy" id="2984193"/>
    <lineage>
        <taxon>Bacteria</taxon>
        <taxon>Pseudomonadati</taxon>
        <taxon>Pseudomonadota</taxon>
        <taxon>Betaproteobacteria</taxon>
        <taxon>Burkholderiales</taxon>
        <taxon>Sphaerotilaceae</taxon>
        <taxon>Ideonella</taxon>
    </lineage>
</organism>
<evidence type="ECO:0000256" key="1">
    <source>
        <dbReference type="SAM" id="SignalP"/>
    </source>
</evidence>
<proteinExistence type="predicted"/>
<reference evidence="2 3" key="1">
    <citation type="submission" date="2024-04" db="EMBL/GenBank/DDBJ databases">
        <title>Novel species of the genus Ideonella isolated from streams.</title>
        <authorList>
            <person name="Lu H."/>
        </authorList>
    </citation>
    <scope>NUCLEOTIDE SEQUENCE [LARGE SCALE GENOMIC DNA]</scope>
    <source>
        <strain evidence="2 3">DXS29W</strain>
    </source>
</reference>
<dbReference type="EMBL" id="JBBUTG010000003">
    <property type="protein sequence ID" value="MEK8030668.1"/>
    <property type="molecule type" value="Genomic_DNA"/>
</dbReference>
<name>A0ABU9BL26_9BURK</name>